<organism evidence="2 3">
    <name type="scientific">Methyloradius palustris</name>
    <dbReference type="NCBI Taxonomy" id="2778876"/>
    <lineage>
        <taxon>Bacteria</taxon>
        <taxon>Pseudomonadati</taxon>
        <taxon>Pseudomonadota</taxon>
        <taxon>Betaproteobacteria</taxon>
        <taxon>Nitrosomonadales</taxon>
        <taxon>Methylophilaceae</taxon>
        <taxon>Methyloradius</taxon>
    </lineage>
</organism>
<dbReference type="EMBL" id="AP024110">
    <property type="protein sequence ID" value="BCM25865.1"/>
    <property type="molecule type" value="Genomic_DNA"/>
</dbReference>
<dbReference type="PANTHER" id="PTHR43640:SF1">
    <property type="entry name" value="THIOREDOXIN-DEPENDENT PEROXIREDOXIN"/>
    <property type="match status" value="1"/>
</dbReference>
<dbReference type="InterPro" id="IPR047262">
    <property type="entry name" value="PRX-like1"/>
</dbReference>
<feature type="domain" description="Thioredoxin" evidence="1">
    <location>
        <begin position="9"/>
        <end position="160"/>
    </location>
</feature>
<keyword evidence="3" id="KW-1185">Reference proteome</keyword>
<dbReference type="Gene3D" id="3.40.30.10">
    <property type="entry name" value="Glutaredoxin"/>
    <property type="match status" value="1"/>
</dbReference>
<evidence type="ECO:0000313" key="3">
    <source>
        <dbReference type="Proteomes" id="UP000826722"/>
    </source>
</evidence>
<dbReference type="KEGG" id="mpau:ZMTM_21240"/>
<dbReference type="GO" id="GO:0016209">
    <property type="term" value="F:antioxidant activity"/>
    <property type="evidence" value="ECO:0007669"/>
    <property type="project" value="InterPro"/>
</dbReference>
<dbReference type="AlphaFoldDB" id="A0A8D5G1W4"/>
<protein>
    <submittedName>
        <fullName evidence="2">Thioredoxin family protein</fullName>
    </submittedName>
</protein>
<reference evidence="2" key="1">
    <citation type="journal article" date="2021" name="Arch. Microbiol.">
        <title>Methyloradius palustris gen. nov., sp. nov., a methanol-oxidizing bacterium isolated from snow.</title>
        <authorList>
            <person name="Miyadera T."/>
            <person name="Kojima H."/>
            <person name="Fukui M."/>
        </authorList>
    </citation>
    <scope>NUCLEOTIDE SEQUENCE</scope>
    <source>
        <strain evidence="2">Zm11</strain>
    </source>
</reference>
<name>A0A8D5G1W4_9PROT</name>
<dbReference type="Pfam" id="PF00578">
    <property type="entry name" value="AhpC-TSA"/>
    <property type="match status" value="1"/>
</dbReference>
<dbReference type="InterPro" id="IPR036249">
    <property type="entry name" value="Thioredoxin-like_sf"/>
</dbReference>
<dbReference type="Proteomes" id="UP000826722">
    <property type="component" value="Chromosome"/>
</dbReference>
<dbReference type="PROSITE" id="PS51352">
    <property type="entry name" value="THIOREDOXIN_2"/>
    <property type="match status" value="1"/>
</dbReference>
<dbReference type="RefSeq" id="WP_221763910.1">
    <property type="nucleotide sequence ID" value="NZ_AP024110.1"/>
</dbReference>
<accession>A0A8D5G1W4</accession>
<dbReference type="PANTHER" id="PTHR43640">
    <property type="entry name" value="OS07G0260300 PROTEIN"/>
    <property type="match status" value="1"/>
</dbReference>
<gene>
    <name evidence="2" type="ORF">ZMTM_21240</name>
</gene>
<evidence type="ECO:0000313" key="2">
    <source>
        <dbReference type="EMBL" id="BCM25865.1"/>
    </source>
</evidence>
<sequence>MASVQPPVCDFGWKAPDFNLLGTDDQYWQLADIQGEKGTLVMFICNHCPYVKSIRQRLVSDVRELKALGINTIAIMSNDVADYPEDSFDNMKAIAAEFDFSFPYVLDETQAVAKAYGAICTPDFFGFNAKLELQYRGRFDESRKELAPESTRDLFKAMQQVAETGQGPREQIASMGCSIKWRSESQA</sequence>
<dbReference type="GO" id="GO:0016491">
    <property type="term" value="F:oxidoreductase activity"/>
    <property type="evidence" value="ECO:0007669"/>
    <property type="project" value="InterPro"/>
</dbReference>
<dbReference type="SUPFAM" id="SSF52833">
    <property type="entry name" value="Thioredoxin-like"/>
    <property type="match status" value="1"/>
</dbReference>
<dbReference type="InterPro" id="IPR000866">
    <property type="entry name" value="AhpC/TSA"/>
</dbReference>
<proteinExistence type="predicted"/>
<dbReference type="InterPro" id="IPR013766">
    <property type="entry name" value="Thioredoxin_domain"/>
</dbReference>
<evidence type="ECO:0000259" key="1">
    <source>
        <dbReference type="PROSITE" id="PS51352"/>
    </source>
</evidence>
<dbReference type="CDD" id="cd02969">
    <property type="entry name" value="PRX_like1"/>
    <property type="match status" value="1"/>
</dbReference>